<sequence length="97" mass="10486">MKTALVTALAIPLTLLAPALAQAQGPIPNIHPTPDQMCTSTQQIVDTVRAKQPNATPEQIATTYDQMMGAKLPIVYQAFQGQQHQQLLELIHACGIK</sequence>
<dbReference type="Proteomes" id="UP000733379">
    <property type="component" value="Unassembled WGS sequence"/>
</dbReference>
<protein>
    <recommendedName>
        <fullName evidence="4">Hemophore-related protein</fullName>
    </recommendedName>
</protein>
<keyword evidence="3" id="KW-1185">Reference proteome</keyword>
<evidence type="ECO:0000313" key="2">
    <source>
        <dbReference type="EMBL" id="MBU3061163.1"/>
    </source>
</evidence>
<reference evidence="2 3" key="1">
    <citation type="submission" date="2021-06" db="EMBL/GenBank/DDBJ databases">
        <title>Actinomycetes sequencing.</title>
        <authorList>
            <person name="Shan Q."/>
        </authorList>
    </citation>
    <scope>NUCLEOTIDE SEQUENCE [LARGE SCALE GENOMIC DNA]</scope>
    <source>
        <strain evidence="2 3">NEAU-G5</strain>
    </source>
</reference>
<dbReference type="EMBL" id="JAHKNI010000002">
    <property type="protein sequence ID" value="MBU3061163.1"/>
    <property type="molecule type" value="Genomic_DNA"/>
</dbReference>
<gene>
    <name evidence="2" type="ORF">KO481_06460</name>
</gene>
<evidence type="ECO:0000256" key="1">
    <source>
        <dbReference type="SAM" id="SignalP"/>
    </source>
</evidence>
<proteinExistence type="predicted"/>
<evidence type="ECO:0008006" key="4">
    <source>
        <dbReference type="Google" id="ProtNLM"/>
    </source>
</evidence>
<feature type="signal peptide" evidence="1">
    <location>
        <begin position="1"/>
        <end position="23"/>
    </location>
</feature>
<keyword evidence="1" id="KW-0732">Signal</keyword>
<organism evidence="2 3">
    <name type="scientific">Nocardia albiluteola</name>
    <dbReference type="NCBI Taxonomy" id="2842303"/>
    <lineage>
        <taxon>Bacteria</taxon>
        <taxon>Bacillati</taxon>
        <taxon>Actinomycetota</taxon>
        <taxon>Actinomycetes</taxon>
        <taxon>Mycobacteriales</taxon>
        <taxon>Nocardiaceae</taxon>
        <taxon>Nocardia</taxon>
    </lineage>
</organism>
<evidence type="ECO:0000313" key="3">
    <source>
        <dbReference type="Proteomes" id="UP000733379"/>
    </source>
</evidence>
<name>A0ABS6ATD5_9NOCA</name>
<comment type="caution">
    <text evidence="2">The sequence shown here is derived from an EMBL/GenBank/DDBJ whole genome shotgun (WGS) entry which is preliminary data.</text>
</comment>
<feature type="chain" id="PRO_5047133596" description="Hemophore-related protein" evidence="1">
    <location>
        <begin position="24"/>
        <end position="97"/>
    </location>
</feature>
<accession>A0ABS6ATD5</accession>
<dbReference type="RefSeq" id="WP_215916086.1">
    <property type="nucleotide sequence ID" value="NZ_JAHKNI010000002.1"/>
</dbReference>